<gene>
    <name evidence="2" type="ORF">DCAR_0417652</name>
</gene>
<dbReference type="PANTHER" id="PTHR11220">
    <property type="entry name" value="HEME-BINDING PROTEIN-RELATED"/>
    <property type="match status" value="1"/>
</dbReference>
<dbReference type="InterPro" id="IPR006917">
    <property type="entry name" value="SOUL_heme-bd"/>
</dbReference>
<dbReference type="SUPFAM" id="SSF55136">
    <property type="entry name" value="Probable bacterial effector-binding domain"/>
    <property type="match status" value="2"/>
</dbReference>
<dbReference type="PANTHER" id="PTHR11220:SF54">
    <property type="entry name" value="OS02G0533200 PROTEIN"/>
    <property type="match status" value="1"/>
</dbReference>
<dbReference type="Gene3D" id="3.20.80.10">
    <property type="entry name" value="Regulatory factor, effector binding domain"/>
    <property type="match status" value="2"/>
</dbReference>
<dbReference type="Pfam" id="PF04832">
    <property type="entry name" value="SOUL"/>
    <property type="match status" value="1"/>
</dbReference>
<dbReference type="AlphaFoldDB" id="A0AAF1AZG6"/>
<organism evidence="2 3">
    <name type="scientific">Daucus carota subsp. sativus</name>
    <name type="common">Carrot</name>
    <dbReference type="NCBI Taxonomy" id="79200"/>
    <lineage>
        <taxon>Eukaryota</taxon>
        <taxon>Viridiplantae</taxon>
        <taxon>Streptophyta</taxon>
        <taxon>Embryophyta</taxon>
        <taxon>Tracheophyta</taxon>
        <taxon>Spermatophyta</taxon>
        <taxon>Magnoliopsida</taxon>
        <taxon>eudicotyledons</taxon>
        <taxon>Gunneridae</taxon>
        <taxon>Pentapetalae</taxon>
        <taxon>asterids</taxon>
        <taxon>campanulids</taxon>
        <taxon>Apiales</taxon>
        <taxon>Apiaceae</taxon>
        <taxon>Apioideae</taxon>
        <taxon>Scandiceae</taxon>
        <taxon>Daucinae</taxon>
        <taxon>Daucus</taxon>
        <taxon>Daucus sect. Daucus</taxon>
    </lineage>
</organism>
<dbReference type="InterPro" id="IPR011256">
    <property type="entry name" value="Reg_factor_effector_dom_sf"/>
</dbReference>
<reference evidence="2" key="1">
    <citation type="journal article" date="2016" name="Nat. Genet.">
        <title>A high-quality carrot genome assembly provides new insights into carotenoid accumulation and asterid genome evolution.</title>
        <authorList>
            <person name="Iorizzo M."/>
            <person name="Ellison S."/>
            <person name="Senalik D."/>
            <person name="Zeng P."/>
            <person name="Satapoomin P."/>
            <person name="Huang J."/>
            <person name="Bowman M."/>
            <person name="Iovene M."/>
            <person name="Sanseverino W."/>
            <person name="Cavagnaro P."/>
            <person name="Yildiz M."/>
            <person name="Macko-Podgorni A."/>
            <person name="Moranska E."/>
            <person name="Grzebelus E."/>
            <person name="Grzebelus D."/>
            <person name="Ashrafi H."/>
            <person name="Zheng Z."/>
            <person name="Cheng S."/>
            <person name="Spooner D."/>
            <person name="Van Deynze A."/>
            <person name="Simon P."/>
        </authorList>
    </citation>
    <scope>NUCLEOTIDE SEQUENCE</scope>
    <source>
        <tissue evidence="2">Leaf</tissue>
    </source>
</reference>
<sequence length="297" mass="33347">MSAYSPCVITQPAYHRSRKLCSTVKAMSERASTLTAAASAPQRKGSSAFDARFSLVLALASQTSSLSQRLLMDVATETSKYLFPRRFEPRNFEEALMSVPDLETVKFQVLSRTDQYEIRLTEPYYVAETTMPGKNGFDLNGASQSFNVLAGYLFGKNTREESMEMTTPVYTRRTQSEGEKMEMTTPVVTKKLEDDDKWQMSFVMPSKYGSSLPLPKDPSVAIKEVPSKIVAVAAFSGFVTDEEVQKREAALRKALKNDTQFHVKIGSPVEVAQYNPPFTLPFARRNEIALEVERREE</sequence>
<dbReference type="EMBL" id="CP093346">
    <property type="protein sequence ID" value="WOG98311.1"/>
    <property type="molecule type" value="Genomic_DNA"/>
</dbReference>
<protein>
    <recommendedName>
        <fullName evidence="4">Heme-binding-like protein At3g10130, chloroplastic</fullName>
    </recommendedName>
</protein>
<evidence type="ECO:0000313" key="2">
    <source>
        <dbReference type="EMBL" id="WOG98311.1"/>
    </source>
</evidence>
<keyword evidence="3" id="KW-1185">Reference proteome</keyword>
<name>A0AAF1AZG6_DAUCS</name>
<evidence type="ECO:0000256" key="1">
    <source>
        <dbReference type="ARBA" id="ARBA00009817"/>
    </source>
</evidence>
<reference evidence="2" key="2">
    <citation type="submission" date="2022-03" db="EMBL/GenBank/DDBJ databases">
        <title>Draft title - Genomic analysis of global carrot germplasm unveils the trajectory of domestication and the origin of high carotenoid orange carrot.</title>
        <authorList>
            <person name="Iorizzo M."/>
            <person name="Ellison S."/>
            <person name="Senalik D."/>
            <person name="Macko-Podgorni A."/>
            <person name="Grzebelus D."/>
            <person name="Bostan H."/>
            <person name="Rolling W."/>
            <person name="Curaba J."/>
            <person name="Simon P."/>
        </authorList>
    </citation>
    <scope>NUCLEOTIDE SEQUENCE</scope>
    <source>
        <tissue evidence="2">Leaf</tissue>
    </source>
</reference>
<evidence type="ECO:0008006" key="4">
    <source>
        <dbReference type="Google" id="ProtNLM"/>
    </source>
</evidence>
<evidence type="ECO:0000313" key="3">
    <source>
        <dbReference type="Proteomes" id="UP000077755"/>
    </source>
</evidence>
<accession>A0AAF1AZG6</accession>
<proteinExistence type="inferred from homology"/>
<dbReference type="Proteomes" id="UP000077755">
    <property type="component" value="Chromosome 4"/>
</dbReference>
<comment type="similarity">
    <text evidence="1">Belongs to the HEBP family.</text>
</comment>